<protein>
    <recommendedName>
        <fullName evidence="2">Ubiquitin-like-conjugating enzyme ATG10</fullName>
    </recommendedName>
    <alternativeName>
        <fullName evidence="7">Autophagy-related protein 10</fullName>
    </alternativeName>
</protein>
<evidence type="ECO:0000256" key="1">
    <source>
        <dbReference type="ARBA" id="ARBA00005696"/>
    </source>
</evidence>
<comment type="caution">
    <text evidence="8">The sequence shown here is derived from an EMBL/GenBank/DDBJ whole genome shotgun (WGS) entry which is preliminary data.</text>
</comment>
<organism evidence="8 9">
    <name type="scientific">Aspergillus lucknowensis</name>
    <dbReference type="NCBI Taxonomy" id="176173"/>
    <lineage>
        <taxon>Eukaryota</taxon>
        <taxon>Fungi</taxon>
        <taxon>Dikarya</taxon>
        <taxon>Ascomycota</taxon>
        <taxon>Pezizomycotina</taxon>
        <taxon>Eurotiomycetes</taxon>
        <taxon>Eurotiomycetidae</taxon>
        <taxon>Eurotiales</taxon>
        <taxon>Aspergillaceae</taxon>
        <taxon>Aspergillus</taxon>
        <taxon>Aspergillus subgen. Nidulantes</taxon>
    </lineage>
</organism>
<evidence type="ECO:0000256" key="6">
    <source>
        <dbReference type="ARBA" id="ARBA00023006"/>
    </source>
</evidence>
<evidence type="ECO:0000256" key="2">
    <source>
        <dbReference type="ARBA" id="ARBA00021099"/>
    </source>
</evidence>
<keyword evidence="9" id="KW-1185">Reference proteome</keyword>
<comment type="similarity">
    <text evidence="1">Belongs to the ATG10 family.</text>
</comment>
<dbReference type="PANTHER" id="PTHR14957">
    <property type="entry name" value="UBIQUITIN-LIKE-CONJUGATING ENZYME ATG10"/>
    <property type="match status" value="1"/>
</dbReference>
<dbReference type="PANTHER" id="PTHR14957:SF1">
    <property type="entry name" value="UBIQUITIN-LIKE-CONJUGATING ENZYME ATG10"/>
    <property type="match status" value="1"/>
</dbReference>
<evidence type="ECO:0000256" key="5">
    <source>
        <dbReference type="ARBA" id="ARBA00022927"/>
    </source>
</evidence>
<evidence type="ECO:0000256" key="7">
    <source>
        <dbReference type="ARBA" id="ARBA00029833"/>
    </source>
</evidence>
<name>A0ABR4LJ44_9EURO</name>
<reference evidence="8 9" key="1">
    <citation type="submission" date="2024-07" db="EMBL/GenBank/DDBJ databases">
        <title>Section-level genome sequencing and comparative genomics of Aspergillus sections Usti and Cavernicolus.</title>
        <authorList>
            <consortium name="Lawrence Berkeley National Laboratory"/>
            <person name="Nybo J.L."/>
            <person name="Vesth T.C."/>
            <person name="Theobald S."/>
            <person name="Frisvad J.C."/>
            <person name="Larsen T.O."/>
            <person name="Kjaerboelling I."/>
            <person name="Rothschild-Mancinelli K."/>
            <person name="Lyhne E.K."/>
            <person name="Kogle M.E."/>
            <person name="Barry K."/>
            <person name="Clum A."/>
            <person name="Na H."/>
            <person name="Ledsgaard L."/>
            <person name="Lin J."/>
            <person name="Lipzen A."/>
            <person name="Kuo A."/>
            <person name="Riley R."/>
            <person name="Mondo S."/>
            <person name="Labutti K."/>
            <person name="Haridas S."/>
            <person name="Pangalinan J."/>
            <person name="Salamov A.A."/>
            <person name="Simmons B.A."/>
            <person name="Magnuson J.K."/>
            <person name="Chen J."/>
            <person name="Drula E."/>
            <person name="Henrissat B."/>
            <person name="Wiebenga A."/>
            <person name="Lubbers R.J."/>
            <person name="Gomes A.C."/>
            <person name="Macurrencykelacurrency M.R."/>
            <person name="Stajich J."/>
            <person name="Grigoriev I.V."/>
            <person name="Mortensen U.H."/>
            <person name="De Vries R.P."/>
            <person name="Baker S.E."/>
            <person name="Andersen M.R."/>
        </authorList>
    </citation>
    <scope>NUCLEOTIDE SEQUENCE [LARGE SCALE GENOMIC DNA]</scope>
    <source>
        <strain evidence="8 9">CBS 449.75</strain>
    </source>
</reference>
<dbReference type="Pfam" id="PF03987">
    <property type="entry name" value="Autophagy_act_C"/>
    <property type="match status" value="1"/>
</dbReference>
<dbReference type="InterPro" id="IPR007135">
    <property type="entry name" value="Atg3/Atg10"/>
</dbReference>
<dbReference type="Proteomes" id="UP001610432">
    <property type="component" value="Unassembled WGS sequence"/>
</dbReference>
<keyword evidence="5" id="KW-0813">Transport</keyword>
<keyword evidence="3" id="KW-0808">Transferase</keyword>
<keyword evidence="6" id="KW-0072">Autophagy</keyword>
<dbReference type="EMBL" id="JBFXLQ010000039">
    <property type="protein sequence ID" value="KAL2864561.1"/>
    <property type="molecule type" value="Genomic_DNA"/>
</dbReference>
<evidence type="ECO:0000256" key="4">
    <source>
        <dbReference type="ARBA" id="ARBA00022786"/>
    </source>
</evidence>
<evidence type="ECO:0000313" key="8">
    <source>
        <dbReference type="EMBL" id="KAL2864561.1"/>
    </source>
</evidence>
<keyword evidence="4" id="KW-0833">Ubl conjugation pathway</keyword>
<sequence>MPPSSSPFGRGTLSIFPFLAEDEFEGACRALLDRVHAAGNANPGWSSIRLQRNGPILKISQSFPRGSEDLQNDALAQPLDQQDAQDSRLEACEEDSEALVRTSDTDETLQVDYDIVLSPSYQVPVLYFVLRQADKLLGVDAVYRYLVLDRYRENIKSVGIMGGISFGYHPVSGTPAFFVHPCNTADAMRDIATGRGIISPETYLIVWLGLVGNCLRLHLPSNLFAEDGNLRLESNN</sequence>
<evidence type="ECO:0000313" key="9">
    <source>
        <dbReference type="Proteomes" id="UP001610432"/>
    </source>
</evidence>
<dbReference type="Gene3D" id="3.30.1460.50">
    <property type="match status" value="1"/>
</dbReference>
<keyword evidence="5" id="KW-0653">Protein transport</keyword>
<evidence type="ECO:0000256" key="3">
    <source>
        <dbReference type="ARBA" id="ARBA00022679"/>
    </source>
</evidence>
<dbReference type="GeneID" id="98146518"/>
<gene>
    <name evidence="8" type="ORF">BJX67DRAFT_373750</name>
</gene>
<dbReference type="RefSeq" id="XP_070883540.1">
    <property type="nucleotide sequence ID" value="XM_071031446.1"/>
</dbReference>
<proteinExistence type="inferred from homology"/>
<accession>A0ABR4LJ44</accession>